<accession>K1YMJ3</accession>
<comment type="caution">
    <text evidence="1">The sequence shown here is derived from an EMBL/GenBank/DDBJ whole genome shotgun (WGS) entry which is preliminary data.</text>
</comment>
<dbReference type="EMBL" id="AMFJ01028953">
    <property type="protein sequence ID" value="EKD44155.1"/>
    <property type="molecule type" value="Genomic_DNA"/>
</dbReference>
<proteinExistence type="predicted"/>
<name>K1YMJ3_9BACT</name>
<reference evidence="1" key="1">
    <citation type="journal article" date="2012" name="Science">
        <title>Fermentation, hydrogen, and sulfur metabolism in multiple uncultivated bacterial phyla.</title>
        <authorList>
            <person name="Wrighton K.C."/>
            <person name="Thomas B.C."/>
            <person name="Sharon I."/>
            <person name="Miller C.S."/>
            <person name="Castelle C.J."/>
            <person name="VerBerkmoes N.C."/>
            <person name="Wilkins M.J."/>
            <person name="Hettich R.L."/>
            <person name="Lipton M.S."/>
            <person name="Williams K.H."/>
            <person name="Long P.E."/>
            <person name="Banfield J.F."/>
        </authorList>
    </citation>
    <scope>NUCLEOTIDE SEQUENCE [LARGE SCALE GENOMIC DNA]</scope>
</reference>
<sequence length="223" mass="26674">MRQSIEKVVQAFDLPMKDFTLILKNFYKENKAYSGRWARDMNYEDAKYLYEKSSAVILTESTNDIAKYNALRFIKIGLSEEKNFRETFEKSMVILLYVLLHNNGILRNEAIHFLSAMSFEVVCTSDSWTKKNTKKQIENKEYFYPILIDFYFALQSIDHKYEEANKENLEYSDLTKKEFMPYSWDTKDKYLKALRRGMEELEGPHFEKMMLEFGYIKEADLQF</sequence>
<protein>
    <submittedName>
        <fullName evidence="1">Uncharacterized protein</fullName>
    </submittedName>
</protein>
<organism evidence="1">
    <name type="scientific">uncultured bacterium</name>
    <name type="common">gcode 4</name>
    <dbReference type="NCBI Taxonomy" id="1234023"/>
    <lineage>
        <taxon>Bacteria</taxon>
        <taxon>environmental samples</taxon>
    </lineage>
</organism>
<gene>
    <name evidence="1" type="ORF">ACD_71C00222G0014</name>
</gene>
<dbReference type="AlphaFoldDB" id="K1YMJ3"/>
<evidence type="ECO:0000313" key="1">
    <source>
        <dbReference type="EMBL" id="EKD44155.1"/>
    </source>
</evidence>